<reference evidence="5 6" key="1">
    <citation type="submission" date="2020-12" db="EMBL/GenBank/DDBJ databases">
        <title>Comparative genome analysis of fungal antagonists Marinomonas ostreistagni 398 and M. spartinae 468.</title>
        <authorList>
            <person name="Fields J.L."/>
            <person name="Mavrodi O.V."/>
            <person name="Biber P.D."/>
            <person name="Indest K.J."/>
            <person name="Mavrodi D.V."/>
        </authorList>
    </citation>
    <scope>NUCLEOTIDE SEQUENCE [LARGE SCALE GENOMIC DNA]</scope>
    <source>
        <strain evidence="5 6">USM7</strain>
    </source>
</reference>
<protein>
    <recommendedName>
        <fullName evidence="1">diguanylate cyclase</fullName>
        <ecNumber evidence="1">2.7.7.65</ecNumber>
    </recommendedName>
</protein>
<dbReference type="SMART" id="SM00267">
    <property type="entry name" value="GGDEF"/>
    <property type="match status" value="1"/>
</dbReference>
<feature type="transmembrane region" description="Helical" evidence="3">
    <location>
        <begin position="122"/>
        <end position="150"/>
    </location>
</feature>
<dbReference type="InterPro" id="IPR000160">
    <property type="entry name" value="GGDEF_dom"/>
</dbReference>
<keyword evidence="3" id="KW-1133">Transmembrane helix</keyword>
<evidence type="ECO:0000313" key="5">
    <source>
        <dbReference type="EMBL" id="MBJ7550532.1"/>
    </source>
</evidence>
<feature type="transmembrane region" description="Helical" evidence="3">
    <location>
        <begin position="92"/>
        <end position="110"/>
    </location>
</feature>
<evidence type="ECO:0000259" key="4">
    <source>
        <dbReference type="PROSITE" id="PS50887"/>
    </source>
</evidence>
<feature type="transmembrane region" description="Helical" evidence="3">
    <location>
        <begin position="66"/>
        <end position="86"/>
    </location>
</feature>
<feature type="domain" description="GGDEF" evidence="4">
    <location>
        <begin position="232"/>
        <end position="360"/>
    </location>
</feature>
<dbReference type="PROSITE" id="PS50887">
    <property type="entry name" value="GGDEF"/>
    <property type="match status" value="1"/>
</dbReference>
<evidence type="ECO:0000256" key="2">
    <source>
        <dbReference type="ARBA" id="ARBA00034247"/>
    </source>
</evidence>
<keyword evidence="3" id="KW-0812">Transmembrane</keyword>
<feature type="transmembrane region" description="Helical" evidence="3">
    <location>
        <begin position="36"/>
        <end position="59"/>
    </location>
</feature>
<evidence type="ECO:0000256" key="3">
    <source>
        <dbReference type="SAM" id="Phobius"/>
    </source>
</evidence>
<dbReference type="NCBIfam" id="TIGR00254">
    <property type="entry name" value="GGDEF"/>
    <property type="match status" value="1"/>
</dbReference>
<feature type="transmembrane region" description="Helical" evidence="3">
    <location>
        <begin position="170"/>
        <end position="189"/>
    </location>
</feature>
<name>A0ABS0ZA49_9GAMM</name>
<gene>
    <name evidence="5" type="ORF">JHD44_07560</name>
</gene>
<dbReference type="Pfam" id="PF00990">
    <property type="entry name" value="GGDEF"/>
    <property type="match status" value="1"/>
</dbReference>
<dbReference type="InterPro" id="IPR029787">
    <property type="entry name" value="Nucleotide_cyclase"/>
</dbReference>
<dbReference type="PANTHER" id="PTHR45138">
    <property type="entry name" value="REGULATORY COMPONENTS OF SENSORY TRANSDUCTION SYSTEM"/>
    <property type="match status" value="1"/>
</dbReference>
<keyword evidence="6" id="KW-1185">Reference proteome</keyword>
<dbReference type="EMBL" id="JAEMUH010000006">
    <property type="protein sequence ID" value="MBJ7550532.1"/>
    <property type="molecule type" value="Genomic_DNA"/>
</dbReference>
<dbReference type="InterPro" id="IPR043128">
    <property type="entry name" value="Rev_trsase/Diguanyl_cyclase"/>
</dbReference>
<comment type="caution">
    <text evidence="5">The sequence shown here is derived from an EMBL/GenBank/DDBJ whole genome shotgun (WGS) entry which is preliminary data.</text>
</comment>
<comment type="catalytic activity">
    <reaction evidence="2">
        <text>2 GTP = 3',3'-c-di-GMP + 2 diphosphate</text>
        <dbReference type="Rhea" id="RHEA:24898"/>
        <dbReference type="ChEBI" id="CHEBI:33019"/>
        <dbReference type="ChEBI" id="CHEBI:37565"/>
        <dbReference type="ChEBI" id="CHEBI:58805"/>
        <dbReference type="EC" id="2.7.7.65"/>
    </reaction>
</comment>
<dbReference type="CDD" id="cd01949">
    <property type="entry name" value="GGDEF"/>
    <property type="match status" value="1"/>
</dbReference>
<organism evidence="5 6">
    <name type="scientific">Marinomonas ostreistagni</name>
    <dbReference type="NCBI Taxonomy" id="359209"/>
    <lineage>
        <taxon>Bacteria</taxon>
        <taxon>Pseudomonadati</taxon>
        <taxon>Pseudomonadota</taxon>
        <taxon>Gammaproteobacteria</taxon>
        <taxon>Oceanospirillales</taxon>
        <taxon>Oceanospirillaceae</taxon>
        <taxon>Marinomonas</taxon>
    </lineage>
</organism>
<sequence length="360" mass="40214">MRKGLATLIMKGARVIESLLVKYLGVSKSDEQYRHLSLVLISIFACTGAAAFFAFYNLVIDYYPPLLYVDAVGTLMGLISLSALLFFRRVLLASFILLLMVSGVCLMVILDRHNLDYSLAWAFVTPVLSVFLLGFLYGALYSVAYLVFIAWFAESNLGVWQPAPWDIDSFSNTVVIYLLLFILSCYYEFSRRASHKLLQESNEKLKIQALTDPLTGLYNRRYMEDLLLNSDQDLFIAMADVDNFKQVNDEFGHSAGDEVLVGIADIMRSICGENGVAGRWGGEEFILVMYGESEDGFTAKLERLLESISHHSFGIGRSVTISLGGVRHNSKAHRTALRSVDEALYSAKMSGKNCYRLVSA</sequence>
<dbReference type="RefSeq" id="WP_199462153.1">
    <property type="nucleotide sequence ID" value="NZ_JAEMUH010000006.1"/>
</dbReference>
<dbReference type="SUPFAM" id="SSF55073">
    <property type="entry name" value="Nucleotide cyclase"/>
    <property type="match status" value="1"/>
</dbReference>
<dbReference type="Gene3D" id="3.30.70.270">
    <property type="match status" value="1"/>
</dbReference>
<accession>A0ABS0ZA49</accession>
<dbReference type="PANTHER" id="PTHR45138:SF9">
    <property type="entry name" value="DIGUANYLATE CYCLASE DGCM-RELATED"/>
    <property type="match status" value="1"/>
</dbReference>
<keyword evidence="3" id="KW-0472">Membrane</keyword>
<dbReference type="InterPro" id="IPR050469">
    <property type="entry name" value="Diguanylate_Cyclase"/>
</dbReference>
<evidence type="ECO:0000256" key="1">
    <source>
        <dbReference type="ARBA" id="ARBA00012528"/>
    </source>
</evidence>
<proteinExistence type="predicted"/>
<dbReference type="EC" id="2.7.7.65" evidence="1"/>
<evidence type="ECO:0000313" key="6">
    <source>
        <dbReference type="Proteomes" id="UP000598488"/>
    </source>
</evidence>
<dbReference type="Proteomes" id="UP000598488">
    <property type="component" value="Unassembled WGS sequence"/>
</dbReference>